<feature type="transmembrane region" description="Helical" evidence="8">
    <location>
        <begin position="229"/>
        <end position="249"/>
    </location>
</feature>
<evidence type="ECO:0000256" key="4">
    <source>
        <dbReference type="ARBA" id="ARBA00022692"/>
    </source>
</evidence>
<dbReference type="InterPro" id="IPR050545">
    <property type="entry name" value="Mycobact_MmpL"/>
</dbReference>
<evidence type="ECO:0000256" key="3">
    <source>
        <dbReference type="ARBA" id="ARBA00022475"/>
    </source>
</evidence>
<evidence type="ECO:0000256" key="7">
    <source>
        <dbReference type="SAM" id="MobiDB-lite"/>
    </source>
</evidence>
<keyword evidence="3" id="KW-1003">Cell membrane</keyword>
<dbReference type="PANTHER" id="PTHR33406:SF11">
    <property type="entry name" value="MEMBRANE PROTEIN SCO6666-RELATED"/>
    <property type="match status" value="1"/>
</dbReference>
<dbReference type="OrthoDB" id="3445880at2"/>
<reference evidence="10 11" key="1">
    <citation type="submission" date="2019-05" db="EMBL/GenBank/DDBJ databases">
        <title>Streptomyces marianii sp. nov., a novel marine actinomycete from southern coast of India.</title>
        <authorList>
            <person name="Iniyan A.M."/>
            <person name="Wink J."/>
            <person name="Ramprasad E."/>
            <person name="Ramana C.V."/>
            <person name="Bunk B."/>
            <person name="Sproer C."/>
            <person name="Joseph F.-J.R.S."/>
            <person name="Vincent S.G.P."/>
        </authorList>
    </citation>
    <scope>NUCLEOTIDE SEQUENCE [LARGE SCALE GENOMIC DNA]</scope>
    <source>
        <strain evidence="10 11">ICN19</strain>
    </source>
</reference>
<evidence type="ECO:0000313" key="10">
    <source>
        <dbReference type="EMBL" id="TLQ45655.1"/>
    </source>
</evidence>
<keyword evidence="6 8" id="KW-0472">Membrane</keyword>
<dbReference type="Gene3D" id="1.20.1640.10">
    <property type="entry name" value="Multidrug efflux transporter AcrB transmembrane domain"/>
    <property type="match status" value="2"/>
</dbReference>
<feature type="transmembrane region" description="Helical" evidence="8">
    <location>
        <begin position="714"/>
        <end position="731"/>
    </location>
</feature>
<evidence type="ECO:0000256" key="2">
    <source>
        <dbReference type="ARBA" id="ARBA00010157"/>
    </source>
</evidence>
<accession>A0A5R9E9C8</accession>
<feature type="compositionally biased region" description="Basic and acidic residues" evidence="7">
    <location>
        <begin position="401"/>
        <end position="416"/>
    </location>
</feature>
<dbReference type="SUPFAM" id="SSF82866">
    <property type="entry name" value="Multidrug efflux transporter AcrB transmembrane domain"/>
    <property type="match status" value="2"/>
</dbReference>
<feature type="domain" description="SSD" evidence="9">
    <location>
        <begin position="202"/>
        <end position="327"/>
    </location>
</feature>
<evidence type="ECO:0000313" key="11">
    <source>
        <dbReference type="Proteomes" id="UP000305921"/>
    </source>
</evidence>
<protein>
    <submittedName>
        <fullName evidence="10">MMPL family transporter</fullName>
    </submittedName>
</protein>
<name>A0A5R9E9C8_9ACTN</name>
<dbReference type="InterPro" id="IPR004869">
    <property type="entry name" value="MMPL_dom"/>
</dbReference>
<keyword evidence="5 8" id="KW-1133">Transmembrane helix</keyword>
<feature type="transmembrane region" description="Helical" evidence="8">
    <location>
        <begin position="205"/>
        <end position="223"/>
    </location>
</feature>
<keyword evidence="4 8" id="KW-0812">Transmembrane</keyword>
<feature type="compositionally biased region" description="Basic and acidic residues" evidence="7">
    <location>
        <begin position="347"/>
        <end position="365"/>
    </location>
</feature>
<feature type="transmembrane region" description="Helical" evidence="8">
    <location>
        <begin position="178"/>
        <end position="198"/>
    </location>
</feature>
<comment type="caution">
    <text evidence="10">The sequence shown here is derived from an EMBL/GenBank/DDBJ whole genome shotgun (WGS) entry which is preliminary data.</text>
</comment>
<dbReference type="RefSeq" id="WP_138054986.1">
    <property type="nucleotide sequence ID" value="NZ_VAWE01000001.1"/>
</dbReference>
<feature type="transmembrane region" description="Helical" evidence="8">
    <location>
        <begin position="440"/>
        <end position="458"/>
    </location>
</feature>
<comment type="similarity">
    <text evidence="2">Belongs to the resistance-nodulation-cell division (RND) (TC 2.A.6) family. MmpL subfamily.</text>
</comment>
<feature type="transmembrane region" description="Helical" evidence="8">
    <location>
        <begin position="276"/>
        <end position="296"/>
    </location>
</feature>
<feature type="transmembrane region" description="Helical" evidence="8">
    <location>
        <begin position="302"/>
        <end position="328"/>
    </location>
</feature>
<dbReference type="EMBL" id="VAWE01000001">
    <property type="protein sequence ID" value="TLQ45655.1"/>
    <property type="molecule type" value="Genomic_DNA"/>
</dbReference>
<evidence type="ECO:0000256" key="1">
    <source>
        <dbReference type="ARBA" id="ARBA00004651"/>
    </source>
</evidence>
<evidence type="ECO:0000256" key="5">
    <source>
        <dbReference type="ARBA" id="ARBA00022989"/>
    </source>
</evidence>
<dbReference type="InterPro" id="IPR000731">
    <property type="entry name" value="SSD"/>
</dbReference>
<feature type="transmembrane region" description="Helical" evidence="8">
    <location>
        <begin position="737"/>
        <end position="759"/>
    </location>
</feature>
<dbReference type="PANTHER" id="PTHR33406">
    <property type="entry name" value="MEMBRANE PROTEIN MJ1562-RELATED"/>
    <property type="match status" value="1"/>
</dbReference>
<dbReference type="GO" id="GO:0005886">
    <property type="term" value="C:plasma membrane"/>
    <property type="evidence" value="ECO:0007669"/>
    <property type="project" value="UniProtKB-SubCell"/>
</dbReference>
<dbReference type="AlphaFoldDB" id="A0A5R9E9C8"/>
<dbReference type="Proteomes" id="UP000305921">
    <property type="component" value="Unassembled WGS sequence"/>
</dbReference>
<organism evidence="10 11">
    <name type="scientific">Streptomyces marianii</name>
    <dbReference type="NCBI Taxonomy" id="1817406"/>
    <lineage>
        <taxon>Bacteria</taxon>
        <taxon>Bacillati</taxon>
        <taxon>Actinomycetota</taxon>
        <taxon>Actinomycetes</taxon>
        <taxon>Kitasatosporales</taxon>
        <taxon>Streptomycetaceae</taxon>
        <taxon>Streptomyces</taxon>
    </lineage>
</organism>
<feature type="transmembrane region" description="Helical" evidence="8">
    <location>
        <begin position="629"/>
        <end position="650"/>
    </location>
</feature>
<feature type="compositionally biased region" description="Basic residues" evidence="7">
    <location>
        <begin position="337"/>
        <end position="346"/>
    </location>
</feature>
<comment type="subcellular location">
    <subcellularLocation>
        <location evidence="1">Cell membrane</location>
        <topology evidence="1">Multi-pass membrane protein</topology>
    </subcellularLocation>
</comment>
<gene>
    <name evidence="10" type="ORF">FEF34_24015</name>
</gene>
<evidence type="ECO:0000256" key="6">
    <source>
        <dbReference type="ARBA" id="ARBA00023136"/>
    </source>
</evidence>
<evidence type="ECO:0000259" key="9">
    <source>
        <dbReference type="PROSITE" id="PS50156"/>
    </source>
</evidence>
<keyword evidence="11" id="KW-1185">Reference proteome</keyword>
<sequence length="815" mass="82183">MLLATGRWCARRPKRTVAAWLLLLVALAAAVGTFGRVTSEAVTIPGSDSQAARDTAGAFADAASGRQPVVLYAPADVAPLTSSGQRRAVEEAARAIEGVDHVVAVTTPYEPVGGGLAADGRTGRLTVELDVGGRDITPETTRAVTEAAAPAARAGIEVTAGGDLAAAADKGSTGHSEVIGLAAAFVVLALGFGSLVAAGVPLLTGAVALGASLCLIGLAGHLMDMPSSGATIAAMIGLGVGIDYTLFCLTRFRELLAAGVGVEDAAARTTAGSGRAVVFAGSAVVAALAGLALGGLPLLHALALAPGIAVLVAMAATLTLLPAVLSLLGPRLTPRARNGRKARGGFRARDKQDAREEREEREDGAVRASGNARERRDARKERSAGCGAGEAGTEVTAAGPDGEHPETHAARSRPAEAHPGAGGAPAGWGRIAAFVASRPWRCLLGALLLTGVLAAPASQLTLGQLDAGDKAVGTASRTAYDRLADAFGPGANGPLQVVSSLPSPASGTDDARITAVSSALRATRGVASVGPAQLDASGTRVRWQVTPTTAPADPDTVALVHRLRDETLPGSTGGTGLVTHVGGVTAAQADLNERLTARMPLVVGFVLAVAALLLLVAFRSPVVAVKAALMNLVSVAAAYGVLTAIFQWGWGATPVGLEGPVPIPGYVPLLMFAVLFGLAMDYEVFLLSAVRAAYLRDGDNRSAVISGLSGTGRIITSAALIMVSVFLGYLLSDDPVVKMFGIGLATAVALDATVVRGVLVPSTMVLLGRANWWLPGALDRLLPRLAIEDDGHADAVPPPSAPAGGTPLADARSAS</sequence>
<dbReference type="PROSITE" id="PS50156">
    <property type="entry name" value="SSD"/>
    <property type="match status" value="1"/>
</dbReference>
<feature type="transmembrane region" description="Helical" evidence="8">
    <location>
        <begin position="670"/>
        <end position="694"/>
    </location>
</feature>
<feature type="region of interest" description="Disordered" evidence="7">
    <location>
        <begin position="336"/>
        <end position="424"/>
    </location>
</feature>
<feature type="compositionally biased region" description="Basic and acidic residues" evidence="7">
    <location>
        <begin position="372"/>
        <end position="383"/>
    </location>
</feature>
<proteinExistence type="inferred from homology"/>
<evidence type="ECO:0000256" key="8">
    <source>
        <dbReference type="SAM" id="Phobius"/>
    </source>
</evidence>
<dbReference type="Pfam" id="PF03176">
    <property type="entry name" value="MMPL"/>
    <property type="match status" value="2"/>
</dbReference>
<feature type="region of interest" description="Disordered" evidence="7">
    <location>
        <begin position="793"/>
        <end position="815"/>
    </location>
</feature>
<feature type="transmembrane region" description="Helical" evidence="8">
    <location>
        <begin position="599"/>
        <end position="617"/>
    </location>
</feature>